<evidence type="ECO:0000256" key="4">
    <source>
        <dbReference type="ARBA" id="ARBA00023163"/>
    </source>
</evidence>
<keyword evidence="5" id="KW-0175">Coiled coil</keyword>
<dbReference type="PANTHER" id="PTHR30204">
    <property type="entry name" value="REDOX-CYCLING DRUG-SENSING TRANSCRIPTIONAL ACTIVATOR SOXR"/>
    <property type="match status" value="1"/>
</dbReference>
<evidence type="ECO:0000256" key="3">
    <source>
        <dbReference type="ARBA" id="ARBA00023125"/>
    </source>
</evidence>
<keyword evidence="2" id="KW-0805">Transcription regulation</keyword>
<dbReference type="Gene3D" id="1.10.1660.10">
    <property type="match status" value="1"/>
</dbReference>
<organism evidence="7 8">
    <name type="scientific">Lysobacter concretionis Ko07 = DSM 16239</name>
    <dbReference type="NCBI Taxonomy" id="1122185"/>
    <lineage>
        <taxon>Bacteria</taxon>
        <taxon>Pseudomonadati</taxon>
        <taxon>Pseudomonadota</taxon>
        <taxon>Gammaproteobacteria</taxon>
        <taxon>Lysobacterales</taxon>
        <taxon>Lysobacteraceae</taxon>
        <taxon>Novilysobacter</taxon>
    </lineage>
</organism>
<name>A0A0A0EI93_9GAMM</name>
<evidence type="ECO:0000313" key="8">
    <source>
        <dbReference type="Proteomes" id="UP000030017"/>
    </source>
</evidence>
<evidence type="ECO:0000313" key="7">
    <source>
        <dbReference type="EMBL" id="KGM50686.1"/>
    </source>
</evidence>
<dbReference type="SUPFAM" id="SSF46955">
    <property type="entry name" value="Putative DNA-binding domain"/>
    <property type="match status" value="1"/>
</dbReference>
<protein>
    <submittedName>
        <fullName evidence="7">MerR family transcriptional regulator</fullName>
    </submittedName>
</protein>
<accession>A0A0A0EI93</accession>
<dbReference type="PANTHER" id="PTHR30204:SF69">
    <property type="entry name" value="MERR-FAMILY TRANSCRIPTIONAL REGULATOR"/>
    <property type="match status" value="1"/>
</dbReference>
<keyword evidence="1" id="KW-0678">Repressor</keyword>
<dbReference type="InterPro" id="IPR047057">
    <property type="entry name" value="MerR_fam"/>
</dbReference>
<dbReference type="SMART" id="SM00422">
    <property type="entry name" value="HTH_MERR"/>
    <property type="match status" value="1"/>
</dbReference>
<keyword evidence="3" id="KW-0238">DNA-binding</keyword>
<dbReference type="Pfam" id="PF13411">
    <property type="entry name" value="MerR_1"/>
    <property type="match status" value="1"/>
</dbReference>
<dbReference type="RefSeq" id="WP_036196159.1">
    <property type="nucleotide sequence ID" value="NZ_AVPS01000023.1"/>
</dbReference>
<dbReference type="OrthoDB" id="9808480at2"/>
<feature type="domain" description="HTH merR-type" evidence="6">
    <location>
        <begin position="5"/>
        <end position="74"/>
    </location>
</feature>
<dbReference type="EMBL" id="AVPS01000023">
    <property type="protein sequence ID" value="KGM50686.1"/>
    <property type="molecule type" value="Genomic_DNA"/>
</dbReference>
<dbReference type="STRING" id="1122185.N792_03845"/>
<reference evidence="7 8" key="1">
    <citation type="submission" date="2013-08" db="EMBL/GenBank/DDBJ databases">
        <title>Genome sequencing of Lysobacter.</title>
        <authorList>
            <person name="Zhang S."/>
            <person name="Wang G."/>
        </authorList>
    </citation>
    <scope>NUCLEOTIDE SEQUENCE [LARGE SCALE GENOMIC DNA]</scope>
    <source>
        <strain evidence="7 8">Ko07</strain>
    </source>
</reference>
<dbReference type="PROSITE" id="PS50937">
    <property type="entry name" value="HTH_MERR_2"/>
    <property type="match status" value="1"/>
</dbReference>
<evidence type="ECO:0000259" key="6">
    <source>
        <dbReference type="PROSITE" id="PS50937"/>
    </source>
</evidence>
<dbReference type="AlphaFoldDB" id="A0A0A0EI93"/>
<comment type="caution">
    <text evidence="7">The sequence shown here is derived from an EMBL/GenBank/DDBJ whole genome shotgun (WGS) entry which is preliminary data.</text>
</comment>
<dbReference type="PRINTS" id="PR00040">
    <property type="entry name" value="HTHMERR"/>
</dbReference>
<keyword evidence="4" id="KW-0804">Transcription</keyword>
<gene>
    <name evidence="7" type="ORF">N792_03845</name>
</gene>
<dbReference type="InterPro" id="IPR000551">
    <property type="entry name" value="MerR-type_HTH_dom"/>
</dbReference>
<dbReference type="eggNOG" id="COG0789">
    <property type="taxonomic scope" value="Bacteria"/>
</dbReference>
<dbReference type="GO" id="GO:0003700">
    <property type="term" value="F:DNA-binding transcription factor activity"/>
    <property type="evidence" value="ECO:0007669"/>
    <property type="project" value="InterPro"/>
</dbReference>
<evidence type="ECO:0000256" key="5">
    <source>
        <dbReference type="SAM" id="Coils"/>
    </source>
</evidence>
<keyword evidence="8" id="KW-1185">Reference proteome</keyword>
<dbReference type="GO" id="GO:0003677">
    <property type="term" value="F:DNA binding"/>
    <property type="evidence" value="ECO:0007669"/>
    <property type="project" value="UniProtKB-KW"/>
</dbReference>
<dbReference type="InterPro" id="IPR009061">
    <property type="entry name" value="DNA-bd_dom_put_sf"/>
</dbReference>
<proteinExistence type="predicted"/>
<dbReference type="Proteomes" id="UP000030017">
    <property type="component" value="Unassembled WGS sequence"/>
</dbReference>
<feature type="coiled-coil region" evidence="5">
    <location>
        <begin position="84"/>
        <end position="118"/>
    </location>
</feature>
<sequence length="141" mass="16483">MRPNTFTISRLAAAADVHVETVRYYQRRRLLRQPERPIGGVRRYDENDVNRLQFIRRAQMMGFSLDEIAGLLEITGERSCEQTRQLTERKLVDVRLRIRELRQLERDLEQKIARCAQVPTGECCPTLDFLERPRKPAATGS</sequence>
<evidence type="ECO:0000256" key="1">
    <source>
        <dbReference type="ARBA" id="ARBA00022491"/>
    </source>
</evidence>
<evidence type="ECO:0000256" key="2">
    <source>
        <dbReference type="ARBA" id="ARBA00023015"/>
    </source>
</evidence>